<accession>A0A4Q0SSE8</accession>
<dbReference type="Proteomes" id="UP000289437">
    <property type="component" value="Unassembled WGS sequence"/>
</dbReference>
<reference evidence="2 3" key="1">
    <citation type="submission" date="2018-11" db="EMBL/GenBank/DDBJ databases">
        <authorList>
            <person name="Mardanov A.V."/>
            <person name="Ravin N.V."/>
            <person name="Dedysh S.N."/>
        </authorList>
    </citation>
    <scope>NUCLEOTIDE SEQUENCE [LARGE SCALE GENOMIC DNA]</scope>
    <source>
        <strain evidence="2 3">AF10</strain>
    </source>
</reference>
<organism evidence="2 3">
    <name type="scientific">Granulicella sibirica</name>
    <dbReference type="NCBI Taxonomy" id="2479048"/>
    <lineage>
        <taxon>Bacteria</taxon>
        <taxon>Pseudomonadati</taxon>
        <taxon>Acidobacteriota</taxon>
        <taxon>Terriglobia</taxon>
        <taxon>Terriglobales</taxon>
        <taxon>Acidobacteriaceae</taxon>
        <taxon>Granulicella</taxon>
    </lineage>
</organism>
<proteinExistence type="predicted"/>
<sequence>MDQLAARERQAGPFGVAERLVVPMKPGNAGGGKRPQLKANVISDEGQRDW</sequence>
<evidence type="ECO:0000313" key="2">
    <source>
        <dbReference type="EMBL" id="RXH53833.1"/>
    </source>
</evidence>
<name>A0A4Q0SSE8_9BACT</name>
<evidence type="ECO:0000313" key="3">
    <source>
        <dbReference type="Proteomes" id="UP000289437"/>
    </source>
</evidence>
<evidence type="ECO:0000256" key="1">
    <source>
        <dbReference type="SAM" id="MobiDB-lite"/>
    </source>
</evidence>
<dbReference type="EMBL" id="RDSM01000007">
    <property type="protein sequence ID" value="RXH53833.1"/>
    <property type="molecule type" value="Genomic_DNA"/>
</dbReference>
<reference evidence="3" key="2">
    <citation type="submission" date="2019-02" db="EMBL/GenBank/DDBJ databases">
        <title>Granulicella sibirica sp. nov., a psychrotolerant acidobacterium isolated from an organic soil layer in forested tundra, West Siberia.</title>
        <authorList>
            <person name="Oshkin I.Y."/>
            <person name="Kulichevskaya I.S."/>
            <person name="Rijpstra W.I.C."/>
            <person name="Sinninghe Damste J.S."/>
            <person name="Rakitin A.L."/>
            <person name="Ravin N.V."/>
            <person name="Dedysh S.N."/>
        </authorList>
    </citation>
    <scope>NUCLEOTIDE SEQUENCE [LARGE SCALE GENOMIC DNA]</scope>
    <source>
        <strain evidence="3">AF10</strain>
    </source>
</reference>
<gene>
    <name evidence="2" type="ORF">GRAN_5171</name>
</gene>
<comment type="caution">
    <text evidence="2">The sequence shown here is derived from an EMBL/GenBank/DDBJ whole genome shotgun (WGS) entry which is preliminary data.</text>
</comment>
<keyword evidence="3" id="KW-1185">Reference proteome</keyword>
<feature type="region of interest" description="Disordered" evidence="1">
    <location>
        <begin position="1"/>
        <end position="50"/>
    </location>
</feature>
<feature type="compositionally biased region" description="Basic and acidic residues" evidence="1">
    <location>
        <begin position="1"/>
        <end position="10"/>
    </location>
</feature>
<protein>
    <submittedName>
        <fullName evidence="2">Uncharacterized protein</fullName>
    </submittedName>
</protein>
<dbReference type="AlphaFoldDB" id="A0A4Q0SSE8"/>